<reference evidence="1 2" key="1">
    <citation type="submission" date="2018-12" db="EMBL/GenBank/DDBJ databases">
        <title>Complete genome of Litorilituus sediminis.</title>
        <authorList>
            <person name="Liu A."/>
            <person name="Rong J."/>
        </authorList>
    </citation>
    <scope>NUCLEOTIDE SEQUENCE [LARGE SCALE GENOMIC DNA]</scope>
    <source>
        <strain evidence="1 2">JCM 17549</strain>
    </source>
</reference>
<dbReference type="InterPro" id="IPR021433">
    <property type="entry name" value="DUF3083"/>
</dbReference>
<dbReference type="EMBL" id="CP034759">
    <property type="protein sequence ID" value="QBG34686.1"/>
    <property type="molecule type" value="Genomic_DNA"/>
</dbReference>
<dbReference type="RefSeq" id="WP_130599132.1">
    <property type="nucleotide sequence ID" value="NZ_CP034759.1"/>
</dbReference>
<evidence type="ECO:0000313" key="2">
    <source>
        <dbReference type="Proteomes" id="UP000290244"/>
    </source>
</evidence>
<keyword evidence="2" id="KW-1185">Reference proteome</keyword>
<name>A0A4P6P0N3_9GAMM</name>
<evidence type="ECO:0000313" key="1">
    <source>
        <dbReference type="EMBL" id="QBG34686.1"/>
    </source>
</evidence>
<dbReference type="Proteomes" id="UP000290244">
    <property type="component" value="Chromosome"/>
</dbReference>
<dbReference type="KEGG" id="lsd:EMK97_02470"/>
<accession>A0A4P6P0N3</accession>
<sequence length="371" mass="42531">MSISRTRNLQHKVYIPSSARENQYLMAKIPLTDELLASFDHLIDKGADAPYEKLYQYLAETFFSVNDKFAIESTQFVANDKFPRVRYSPEKLTAQTKQQVLFLYNTKYHTSRNAFYNGQNKAKKITLIFLPNGDDIRVNSAQFHQQVKEAITEFAKQSKVPLATIRVCDHQHLTYDLFAKHKGIEGSQAHKFRPMTDRYLADKLQLPEVTDALTYAVIDLPINSRIRSLVKIDDKHSEKYIELYNLIADAFISSAKHHNLHNGAVVANGLVPIVRRGEDENVITNGELLMLGYNPKHTSGGYTCKWDANKLVDTVQLIFVASEQNKTSHGYGKFVNQIEQALNSFTQKLDFVNDKEELMIRLHQHIGFYLD</sequence>
<protein>
    <submittedName>
        <fullName evidence="1">DUF3083 family protein</fullName>
    </submittedName>
</protein>
<dbReference type="OrthoDB" id="6288569at2"/>
<gene>
    <name evidence="1" type="ORF">EMK97_02470</name>
</gene>
<dbReference type="Pfam" id="PF11281">
    <property type="entry name" value="DUF3083"/>
    <property type="match status" value="1"/>
</dbReference>
<dbReference type="AlphaFoldDB" id="A0A4P6P0N3"/>
<proteinExistence type="predicted"/>
<organism evidence="1 2">
    <name type="scientific">Litorilituus sediminis</name>
    <dbReference type="NCBI Taxonomy" id="718192"/>
    <lineage>
        <taxon>Bacteria</taxon>
        <taxon>Pseudomonadati</taxon>
        <taxon>Pseudomonadota</taxon>
        <taxon>Gammaproteobacteria</taxon>
        <taxon>Alteromonadales</taxon>
        <taxon>Colwelliaceae</taxon>
        <taxon>Litorilituus</taxon>
    </lineage>
</organism>